<gene>
    <name evidence="2" type="ORF">IWQ60_005085</name>
</gene>
<keyword evidence="3" id="KW-1185">Reference proteome</keyword>
<evidence type="ECO:0000256" key="1">
    <source>
        <dbReference type="SAM" id="MobiDB-lite"/>
    </source>
</evidence>
<evidence type="ECO:0000313" key="3">
    <source>
        <dbReference type="Proteomes" id="UP001150569"/>
    </source>
</evidence>
<protein>
    <submittedName>
        <fullName evidence="2">Uncharacterized protein</fullName>
    </submittedName>
</protein>
<feature type="compositionally biased region" description="Low complexity" evidence="1">
    <location>
        <begin position="64"/>
        <end position="79"/>
    </location>
</feature>
<name>A0A9W8DTC5_9FUNG</name>
<reference evidence="2" key="1">
    <citation type="submission" date="2022-07" db="EMBL/GenBank/DDBJ databases">
        <title>Phylogenomic reconstructions and comparative analyses of Kickxellomycotina fungi.</title>
        <authorList>
            <person name="Reynolds N.K."/>
            <person name="Stajich J.E."/>
            <person name="Barry K."/>
            <person name="Grigoriev I.V."/>
            <person name="Crous P."/>
            <person name="Smith M.E."/>
        </authorList>
    </citation>
    <scope>NUCLEOTIDE SEQUENCE</scope>
    <source>
        <strain evidence="2">RSA 861</strain>
    </source>
</reference>
<proteinExistence type="predicted"/>
<dbReference type="AlphaFoldDB" id="A0A9W8DTC5"/>
<sequence length="313" mass="34307">MAPKCLTKVLQAAKKVRRVVRRVLAPKHSPSTPARVSLPATQLPAPLTRAEPAIFTSAAPTLTAATPRPTIPRSSPRCPEYSLYQRPTSPSVAEYALAMGRPLNPEPLSPLTQGGPGRGPIDPVVCDMGPVVANKCQLCTPPDTPCPARVLHTTWDLGPALASDSNGKDDSAFMKACYAANVSLPVPLPTRPAPSTPRHQIVREDWVAMAPRRQGVTLQDLAAAKRRVTGAKIDLRVKSQEHRKLEREMFRLQLGGSPDRAYSHRPAYDGADYLTREYYSRMEEAALSGIYQLEDKLAEAEFEYQVLLVSYHE</sequence>
<feature type="region of interest" description="Disordered" evidence="1">
    <location>
        <begin position="64"/>
        <end position="83"/>
    </location>
</feature>
<organism evidence="2 3">
    <name type="scientific">Tieghemiomyces parasiticus</name>
    <dbReference type="NCBI Taxonomy" id="78921"/>
    <lineage>
        <taxon>Eukaryota</taxon>
        <taxon>Fungi</taxon>
        <taxon>Fungi incertae sedis</taxon>
        <taxon>Zoopagomycota</taxon>
        <taxon>Kickxellomycotina</taxon>
        <taxon>Dimargaritomycetes</taxon>
        <taxon>Dimargaritales</taxon>
        <taxon>Dimargaritaceae</taxon>
        <taxon>Tieghemiomyces</taxon>
    </lineage>
</organism>
<dbReference type="EMBL" id="JANBPT010000263">
    <property type="protein sequence ID" value="KAJ1924600.1"/>
    <property type="molecule type" value="Genomic_DNA"/>
</dbReference>
<dbReference type="Proteomes" id="UP001150569">
    <property type="component" value="Unassembled WGS sequence"/>
</dbReference>
<evidence type="ECO:0000313" key="2">
    <source>
        <dbReference type="EMBL" id="KAJ1924600.1"/>
    </source>
</evidence>
<comment type="caution">
    <text evidence="2">The sequence shown here is derived from an EMBL/GenBank/DDBJ whole genome shotgun (WGS) entry which is preliminary data.</text>
</comment>
<accession>A0A9W8DTC5</accession>